<evidence type="ECO:0000313" key="1">
    <source>
        <dbReference type="EMBL" id="AFK06340.1"/>
    </source>
</evidence>
<accession>I2F337</accession>
<keyword evidence="2" id="KW-1185">Reference proteome</keyword>
<dbReference type="Proteomes" id="UP000002881">
    <property type="component" value="Chromosome"/>
</dbReference>
<name>I2F337_9BACT</name>
<gene>
    <name evidence="1" type="ORF">Theba_0622</name>
</gene>
<protein>
    <submittedName>
        <fullName evidence="1">Uncharacterized protein</fullName>
    </submittedName>
</protein>
<dbReference type="RefSeq" id="WP_014730418.1">
    <property type="nucleotide sequence ID" value="NC_017934.1"/>
</dbReference>
<dbReference type="KEGG" id="mpg:Theba_0622"/>
<reference evidence="1 2" key="1">
    <citation type="journal article" date="2012" name="Genome Biol. Evol.">
        <title>Genome Sequence of the Mesophilic Thermotogales Bacterium Mesotoga prima MesG1.Ag.4.2 Reveals the Largest Thermotogales Genome To Date.</title>
        <authorList>
            <person name="Zhaxybayeva O."/>
            <person name="Swithers K.S."/>
            <person name="Foght J."/>
            <person name="Green A.G."/>
            <person name="Bruce D."/>
            <person name="Detter C."/>
            <person name="Han S."/>
            <person name="Teshima H."/>
            <person name="Han J."/>
            <person name="Woyke T."/>
            <person name="Pitluck S."/>
            <person name="Nolan M."/>
            <person name="Ivanova N."/>
            <person name="Pati A."/>
            <person name="Land M.L."/>
            <person name="Dlutek M."/>
            <person name="Doolittle W.F."/>
            <person name="Noll K.M."/>
            <person name="Nesbo C.L."/>
        </authorList>
    </citation>
    <scope>NUCLEOTIDE SEQUENCE [LARGE SCALE GENOMIC DNA]</scope>
    <source>
        <strain evidence="2">mesG1.Ag.4.2</strain>
    </source>
</reference>
<dbReference type="AlphaFoldDB" id="I2F337"/>
<dbReference type="HOGENOM" id="CLU_2826127_0_0_0"/>
<organism evidence="1 2">
    <name type="scientific">Mesotoga prima MesG1.Ag.4.2</name>
    <dbReference type="NCBI Taxonomy" id="660470"/>
    <lineage>
        <taxon>Bacteria</taxon>
        <taxon>Thermotogati</taxon>
        <taxon>Thermotogota</taxon>
        <taxon>Thermotogae</taxon>
        <taxon>Kosmotogales</taxon>
        <taxon>Kosmotogaceae</taxon>
        <taxon>Mesotoga</taxon>
    </lineage>
</organism>
<proteinExistence type="predicted"/>
<dbReference type="STRING" id="660470.Theba_0622"/>
<dbReference type="GeneID" id="87106470"/>
<evidence type="ECO:0000313" key="2">
    <source>
        <dbReference type="Proteomes" id="UP000002881"/>
    </source>
</evidence>
<sequence>MAKREWQIRSERLGLEAQLRERNKELKLLYDFSRLVDKAEKSIDDILMGLLRILSDAFQNLRARVP</sequence>
<dbReference type="EMBL" id="CP003532">
    <property type="protein sequence ID" value="AFK06340.1"/>
    <property type="molecule type" value="Genomic_DNA"/>
</dbReference>